<dbReference type="InterPro" id="IPR045851">
    <property type="entry name" value="AMP-bd_C_sf"/>
</dbReference>
<dbReference type="Pfam" id="PF00550">
    <property type="entry name" value="PP-binding"/>
    <property type="match status" value="1"/>
</dbReference>
<dbReference type="SUPFAM" id="SSF47336">
    <property type="entry name" value="ACP-like"/>
    <property type="match status" value="1"/>
</dbReference>
<dbReference type="PANTHER" id="PTHR44845">
    <property type="entry name" value="CARRIER DOMAIN-CONTAINING PROTEIN"/>
    <property type="match status" value="1"/>
</dbReference>
<dbReference type="SUPFAM" id="SSF56801">
    <property type="entry name" value="Acetyl-CoA synthetase-like"/>
    <property type="match status" value="1"/>
</dbReference>
<dbReference type="InterPro" id="IPR036291">
    <property type="entry name" value="NAD(P)-bd_dom_sf"/>
</dbReference>
<dbReference type="InterPro" id="IPR013120">
    <property type="entry name" value="FAR_NAD-bd"/>
</dbReference>
<dbReference type="PROSITE" id="PS50075">
    <property type="entry name" value="CARRIER"/>
    <property type="match status" value="1"/>
</dbReference>
<dbReference type="InterPro" id="IPR009081">
    <property type="entry name" value="PP-bd_ACP"/>
</dbReference>
<dbReference type="Proteomes" id="UP000235828">
    <property type="component" value="Chromosome B"/>
</dbReference>
<evidence type="ECO:0000256" key="2">
    <source>
        <dbReference type="ARBA" id="ARBA00022553"/>
    </source>
</evidence>
<proteinExistence type="predicted"/>
<dbReference type="Gene3D" id="3.40.50.720">
    <property type="entry name" value="NAD(P)-binding Rossmann-like Domain"/>
    <property type="match status" value="1"/>
</dbReference>
<keyword evidence="1" id="KW-0596">Phosphopantetheine</keyword>
<dbReference type="PANTHER" id="PTHR44845:SF6">
    <property type="entry name" value="BETA-ALANINE-ACTIVATING ENZYME"/>
    <property type="match status" value="1"/>
</dbReference>
<name>A0A2N8ZIW3_9VIBR</name>
<dbReference type="CDD" id="cd05235">
    <property type="entry name" value="SDR_e1"/>
    <property type="match status" value="1"/>
</dbReference>
<reference evidence="4 5" key="1">
    <citation type="submission" date="2017-10" db="EMBL/GenBank/DDBJ databases">
        <authorList>
            <person name="Banno H."/>
            <person name="Chua N.-H."/>
        </authorList>
    </citation>
    <scope>NUCLEOTIDE SEQUENCE [LARGE SCALE GENOMIC DNA]</scope>
    <source>
        <strain evidence="4">Vibrio tapetis CECT4600</strain>
    </source>
</reference>
<organism evidence="4 5">
    <name type="scientific">Vibrio tapetis subsp. tapetis</name>
    <dbReference type="NCBI Taxonomy" id="1671868"/>
    <lineage>
        <taxon>Bacteria</taxon>
        <taxon>Pseudomonadati</taxon>
        <taxon>Pseudomonadota</taxon>
        <taxon>Gammaproteobacteria</taxon>
        <taxon>Vibrionales</taxon>
        <taxon>Vibrionaceae</taxon>
        <taxon>Vibrio</taxon>
    </lineage>
</organism>
<evidence type="ECO:0000313" key="4">
    <source>
        <dbReference type="EMBL" id="SON51840.1"/>
    </source>
</evidence>
<dbReference type="Pfam" id="PF07993">
    <property type="entry name" value="NAD_binding_4"/>
    <property type="match status" value="1"/>
</dbReference>
<evidence type="ECO:0000259" key="3">
    <source>
        <dbReference type="PROSITE" id="PS50075"/>
    </source>
</evidence>
<dbReference type="RefSeq" id="WP_331813012.1">
    <property type="nucleotide sequence ID" value="NZ_LT960612.1"/>
</dbReference>
<evidence type="ECO:0000256" key="1">
    <source>
        <dbReference type="ARBA" id="ARBA00022450"/>
    </source>
</evidence>
<accession>A0A2N8ZIW3</accession>
<feature type="domain" description="Carrier" evidence="3">
    <location>
        <begin position="185"/>
        <end position="260"/>
    </location>
</feature>
<dbReference type="SUPFAM" id="SSF51735">
    <property type="entry name" value="NAD(P)-binding Rossmann-fold domains"/>
    <property type="match status" value="1"/>
</dbReference>
<dbReference type="Gene3D" id="2.30.38.10">
    <property type="entry name" value="Luciferase, Domain 3"/>
    <property type="match status" value="1"/>
</dbReference>
<dbReference type="InterPro" id="IPR010080">
    <property type="entry name" value="Thioester_reductase-like_dom"/>
</dbReference>
<sequence length="654" mass="72493">MALSDVDIGLVDQCGHALPSGVSGELYIGGTGVAKGYHQRDELTSARFISSGQSQFYRSGDQCQSDENGFVFILGRLDTQIKILGVRVELSEIEYALSEFASVKEARVVPNYMDGQVDALYAYYLTEDGRPFASEVIRQHLVRKLPNSVIPSTFTCLQAWPLTPNNKIDARALTQQKYVQATQEAIYSGTELTLLNLLSELLKSEISYLDQSFFAMGGSSLQVAQCVSQLRETFDVDIPLNEFYQLPSMQTLADWLNLRQDGHEMPLRQIVTHYDLGEEAVLAQDLVPDGLLKAENGEWLLTGVTGFVGAHLCASILKNTDRTVVCIVRANDKKEGFSRVKSKLTELKLWCNDYQTRIAIVVGDLSQHKLGLGLESWQNLAKSVSHIVHCGALVNFAYPYGLLKRANVEATRTLLELASTSSIKSFDFVSTMSLISSASDIEGITESSLMPNWQHLIGGYNQSKWVAEQLCLQACSQGLDVSIYRLASMSGDKQTGINNEKDIIWRSVQACHLLEAYPESGTLADLTVTDEVADVLVRAKVDDFRRPIWHMNNPEPMPWSTLYQETLVKGKKLKPLSASKWRIALLSHLEQYPELSNLVPYTVEEEDAETLLPIVADSTLTCAYIESLGLSLSPVSSELFALYTDALTLLPSQT</sequence>
<dbReference type="NCBIfam" id="TIGR01746">
    <property type="entry name" value="Thioester-redct"/>
    <property type="match status" value="1"/>
</dbReference>
<dbReference type="KEGG" id="vta:B0229"/>
<dbReference type="InterPro" id="IPR036736">
    <property type="entry name" value="ACP-like_sf"/>
</dbReference>
<keyword evidence="2" id="KW-0597">Phosphoprotein</keyword>
<gene>
    <name evidence="4" type="ORF">VTAP4600_B0229</name>
</gene>
<keyword evidence="5" id="KW-1185">Reference proteome</keyword>
<dbReference type="AlphaFoldDB" id="A0A2N8ZIW3"/>
<evidence type="ECO:0000313" key="5">
    <source>
        <dbReference type="Proteomes" id="UP000235828"/>
    </source>
</evidence>
<dbReference type="EMBL" id="LT960612">
    <property type="protein sequence ID" value="SON51840.1"/>
    <property type="molecule type" value="Genomic_DNA"/>
</dbReference>
<dbReference type="Gene3D" id="3.30.300.30">
    <property type="match status" value="1"/>
</dbReference>
<protein>
    <recommendedName>
        <fullName evidence="3">Carrier domain-containing protein</fullName>
    </recommendedName>
</protein>
<dbReference type="Gene3D" id="1.10.1200.10">
    <property type="entry name" value="ACP-like"/>
    <property type="match status" value="1"/>
</dbReference>